<keyword evidence="3" id="KW-1185">Reference proteome</keyword>
<sequence length="287" mass="32530">MRRTPSPSVRLRRLGRELRRLRETRGLSVAQAAKAVGWGSSKLSRFETAERRITAGDLDKLLNTYKIEDGVEREALQMLAKQAKERGWWWKYRDVFGARALPDFEAEASVIRTYESIVIPGLLQTPNYATALFQGDCHAQPEQIDRLVEARLARREIMTRIEQPPRLTAVIDEAALRRPIGGREVMREQLDYLLRIGQAHNIDLHVLPFVAGAHSGLSGSFTILDFPEPTDLSVVYTDTLTSGAFEEQIDDVDRYMRTFGDLQGSALSKQQSEQFIRDVLQESENSA</sequence>
<name>A0ABP7GLE3_9ACTN</name>
<organism evidence="2 3">
    <name type="scientific">Salinactinospora qingdaonensis</name>
    <dbReference type="NCBI Taxonomy" id="702744"/>
    <lineage>
        <taxon>Bacteria</taxon>
        <taxon>Bacillati</taxon>
        <taxon>Actinomycetota</taxon>
        <taxon>Actinomycetes</taxon>
        <taxon>Streptosporangiales</taxon>
        <taxon>Nocardiopsidaceae</taxon>
        <taxon>Salinactinospora</taxon>
    </lineage>
</organism>
<dbReference type="SMART" id="SM00530">
    <property type="entry name" value="HTH_XRE"/>
    <property type="match status" value="1"/>
</dbReference>
<evidence type="ECO:0000259" key="1">
    <source>
        <dbReference type="PROSITE" id="PS50943"/>
    </source>
</evidence>
<comment type="caution">
    <text evidence="2">The sequence shown here is derived from an EMBL/GenBank/DDBJ whole genome shotgun (WGS) entry which is preliminary data.</text>
</comment>
<feature type="domain" description="HTH cro/C1-type" evidence="1">
    <location>
        <begin position="18"/>
        <end position="71"/>
    </location>
</feature>
<evidence type="ECO:0000313" key="2">
    <source>
        <dbReference type="EMBL" id="GAA3767846.1"/>
    </source>
</evidence>
<dbReference type="PROSITE" id="PS50943">
    <property type="entry name" value="HTH_CROC1"/>
    <property type="match status" value="1"/>
</dbReference>
<dbReference type="Pfam" id="PF13560">
    <property type="entry name" value="HTH_31"/>
    <property type="match status" value="1"/>
</dbReference>
<dbReference type="SUPFAM" id="SSF47413">
    <property type="entry name" value="lambda repressor-like DNA-binding domains"/>
    <property type="match status" value="1"/>
</dbReference>
<dbReference type="RefSeq" id="WP_344977642.1">
    <property type="nucleotide sequence ID" value="NZ_BAABDD010000078.1"/>
</dbReference>
<dbReference type="InterPro" id="IPR043917">
    <property type="entry name" value="DUF5753"/>
</dbReference>
<dbReference type="EMBL" id="BAABDD010000078">
    <property type="protein sequence ID" value="GAA3767846.1"/>
    <property type="molecule type" value="Genomic_DNA"/>
</dbReference>
<dbReference type="Gene3D" id="1.10.260.40">
    <property type="entry name" value="lambda repressor-like DNA-binding domains"/>
    <property type="match status" value="1"/>
</dbReference>
<dbReference type="Pfam" id="PF19054">
    <property type="entry name" value="DUF5753"/>
    <property type="match status" value="1"/>
</dbReference>
<accession>A0ABP7GLE3</accession>
<dbReference type="Proteomes" id="UP001500908">
    <property type="component" value="Unassembled WGS sequence"/>
</dbReference>
<evidence type="ECO:0000313" key="3">
    <source>
        <dbReference type="Proteomes" id="UP001500908"/>
    </source>
</evidence>
<proteinExistence type="predicted"/>
<dbReference type="CDD" id="cd00093">
    <property type="entry name" value="HTH_XRE"/>
    <property type="match status" value="1"/>
</dbReference>
<dbReference type="InterPro" id="IPR010982">
    <property type="entry name" value="Lambda_DNA-bd_dom_sf"/>
</dbReference>
<dbReference type="InterPro" id="IPR001387">
    <property type="entry name" value="Cro/C1-type_HTH"/>
</dbReference>
<gene>
    <name evidence="2" type="ORF">GCM10022402_50220</name>
</gene>
<protein>
    <submittedName>
        <fullName evidence="2">Helix-turn-helix transcriptional regulator</fullName>
    </submittedName>
</protein>
<reference evidence="3" key="1">
    <citation type="journal article" date="2019" name="Int. J. Syst. Evol. Microbiol.">
        <title>The Global Catalogue of Microorganisms (GCM) 10K type strain sequencing project: providing services to taxonomists for standard genome sequencing and annotation.</title>
        <authorList>
            <consortium name="The Broad Institute Genomics Platform"/>
            <consortium name="The Broad Institute Genome Sequencing Center for Infectious Disease"/>
            <person name="Wu L."/>
            <person name="Ma J."/>
        </authorList>
    </citation>
    <scope>NUCLEOTIDE SEQUENCE [LARGE SCALE GENOMIC DNA]</scope>
    <source>
        <strain evidence="3">JCM 17137</strain>
    </source>
</reference>